<dbReference type="GO" id="GO:0046872">
    <property type="term" value="F:metal ion binding"/>
    <property type="evidence" value="ECO:0007669"/>
    <property type="project" value="UniProtKB-KW"/>
</dbReference>
<evidence type="ECO:0000256" key="4">
    <source>
        <dbReference type="ARBA" id="ARBA00023004"/>
    </source>
</evidence>
<keyword evidence="5" id="KW-0411">Iron-sulfur</keyword>
<evidence type="ECO:0000256" key="1">
    <source>
        <dbReference type="ARBA" id="ARBA00022714"/>
    </source>
</evidence>
<dbReference type="Proteomes" id="UP000253628">
    <property type="component" value="Unassembled WGS sequence"/>
</dbReference>
<dbReference type="PANTHER" id="PTHR44379">
    <property type="entry name" value="OXIDOREDUCTASE WITH IRON-SULFUR SUBUNIT"/>
    <property type="match status" value="1"/>
</dbReference>
<dbReference type="InterPro" id="IPR036010">
    <property type="entry name" value="2Fe-2S_ferredoxin-like_sf"/>
</dbReference>
<reference evidence="7 8" key="1">
    <citation type="submission" date="2018-06" db="EMBL/GenBank/DDBJ databases">
        <title>Genomic Encyclopedia of Type Strains, Phase IV (KMG-IV): sequencing the most valuable type-strain genomes for metagenomic binning, comparative biology and taxonomic classification.</title>
        <authorList>
            <person name="Goeker M."/>
        </authorList>
    </citation>
    <scope>NUCLEOTIDE SEQUENCE [LARGE SCALE GENOMIC DNA]</scope>
    <source>
        <strain evidence="7 8">DSM 25520</strain>
    </source>
</reference>
<dbReference type="Pfam" id="PF00111">
    <property type="entry name" value="Fer2"/>
    <property type="match status" value="1"/>
</dbReference>
<dbReference type="PROSITE" id="PS51085">
    <property type="entry name" value="2FE2S_FER_2"/>
    <property type="match status" value="1"/>
</dbReference>
<dbReference type="AlphaFoldDB" id="A0A366H9D2"/>
<dbReference type="SUPFAM" id="SSF47741">
    <property type="entry name" value="CO dehydrogenase ISP C-domain like"/>
    <property type="match status" value="1"/>
</dbReference>
<dbReference type="Gene3D" id="1.10.150.120">
    <property type="entry name" value="[2Fe-2S]-binding domain"/>
    <property type="match status" value="1"/>
</dbReference>
<dbReference type="RefSeq" id="WP_113933716.1">
    <property type="nucleotide sequence ID" value="NZ_JACCEU010000007.1"/>
</dbReference>
<evidence type="ECO:0000259" key="6">
    <source>
        <dbReference type="PROSITE" id="PS51085"/>
    </source>
</evidence>
<evidence type="ECO:0000313" key="8">
    <source>
        <dbReference type="Proteomes" id="UP000253628"/>
    </source>
</evidence>
<keyword evidence="8" id="KW-1185">Reference proteome</keyword>
<dbReference type="PANTHER" id="PTHR44379:SF6">
    <property type="entry name" value="BLR6046 PROTEIN"/>
    <property type="match status" value="1"/>
</dbReference>
<dbReference type="Pfam" id="PF01799">
    <property type="entry name" value="Fer2_2"/>
    <property type="match status" value="1"/>
</dbReference>
<keyword evidence="1" id="KW-0001">2Fe-2S</keyword>
<dbReference type="SUPFAM" id="SSF54292">
    <property type="entry name" value="2Fe-2S ferredoxin-like"/>
    <property type="match status" value="1"/>
</dbReference>
<dbReference type="InterPro" id="IPR001041">
    <property type="entry name" value="2Fe-2S_ferredoxin-type"/>
</dbReference>
<dbReference type="InterPro" id="IPR051452">
    <property type="entry name" value="Diverse_Oxidoreductases"/>
</dbReference>
<comment type="caution">
    <text evidence="7">The sequence shown here is derived from an EMBL/GenBank/DDBJ whole genome shotgun (WGS) entry which is preliminary data.</text>
</comment>
<accession>A0A366H9D2</accession>
<feature type="domain" description="2Fe-2S ferredoxin-type" evidence="6">
    <location>
        <begin position="6"/>
        <end position="82"/>
    </location>
</feature>
<evidence type="ECO:0000313" key="7">
    <source>
        <dbReference type="EMBL" id="RBP38869.1"/>
    </source>
</evidence>
<dbReference type="InterPro" id="IPR002888">
    <property type="entry name" value="2Fe-2S-bd"/>
</dbReference>
<dbReference type="InterPro" id="IPR036884">
    <property type="entry name" value="2Fe-2S-bd_dom_sf"/>
</dbReference>
<protein>
    <submittedName>
        <fullName evidence="7">Nicotinate dehydrogenase subunit A</fullName>
    </submittedName>
</protein>
<keyword evidence="4" id="KW-0408">Iron</keyword>
<evidence type="ECO:0000256" key="3">
    <source>
        <dbReference type="ARBA" id="ARBA00023002"/>
    </source>
</evidence>
<proteinExistence type="predicted"/>
<dbReference type="GO" id="GO:0016491">
    <property type="term" value="F:oxidoreductase activity"/>
    <property type="evidence" value="ECO:0007669"/>
    <property type="project" value="UniProtKB-KW"/>
</dbReference>
<name>A0A366H9D2_9BURK</name>
<dbReference type="EMBL" id="QNRQ01000006">
    <property type="protein sequence ID" value="RBP38869.1"/>
    <property type="molecule type" value="Genomic_DNA"/>
</dbReference>
<dbReference type="CDD" id="cd00207">
    <property type="entry name" value="fer2"/>
    <property type="match status" value="1"/>
</dbReference>
<dbReference type="Gene3D" id="3.10.20.30">
    <property type="match status" value="1"/>
</dbReference>
<dbReference type="PROSITE" id="PS00197">
    <property type="entry name" value="2FE2S_FER_1"/>
    <property type="match status" value="1"/>
</dbReference>
<organism evidence="7 8">
    <name type="scientific">Eoetvoesiella caeni</name>
    <dbReference type="NCBI Taxonomy" id="645616"/>
    <lineage>
        <taxon>Bacteria</taxon>
        <taxon>Pseudomonadati</taxon>
        <taxon>Pseudomonadota</taxon>
        <taxon>Betaproteobacteria</taxon>
        <taxon>Burkholderiales</taxon>
        <taxon>Alcaligenaceae</taxon>
        <taxon>Eoetvoesiella</taxon>
    </lineage>
</organism>
<dbReference type="OrthoDB" id="9179439at2"/>
<evidence type="ECO:0000256" key="2">
    <source>
        <dbReference type="ARBA" id="ARBA00022723"/>
    </source>
</evidence>
<evidence type="ECO:0000256" key="5">
    <source>
        <dbReference type="ARBA" id="ARBA00023014"/>
    </source>
</evidence>
<keyword evidence="3" id="KW-0560">Oxidoreductase</keyword>
<gene>
    <name evidence="7" type="ORF">DFR37_106163</name>
</gene>
<sequence length="158" mass="17050">MSSKTPSTFLNVNGSAHQVQAEPDTPLLYILRNDLELNGPKFGCGLGECGACTVLVDGVAARSCVVPIKNVIGHEITTLEGLGSPEVPGPVQQAFIDKQGAQCGYCLNGMIMTIQALLNRTPHPTEQQIRQELKYNLCRCGTHMEIMEAALLAVERSR</sequence>
<dbReference type="InterPro" id="IPR006058">
    <property type="entry name" value="2Fe2S_fd_BS"/>
</dbReference>
<keyword evidence="2" id="KW-0479">Metal-binding</keyword>
<dbReference type="InterPro" id="IPR012675">
    <property type="entry name" value="Beta-grasp_dom_sf"/>
</dbReference>
<dbReference type="GO" id="GO:0051537">
    <property type="term" value="F:2 iron, 2 sulfur cluster binding"/>
    <property type="evidence" value="ECO:0007669"/>
    <property type="project" value="UniProtKB-KW"/>
</dbReference>